<keyword evidence="5 6" id="KW-0472">Membrane</keyword>
<evidence type="ECO:0000256" key="2">
    <source>
        <dbReference type="ARBA" id="ARBA00022475"/>
    </source>
</evidence>
<dbReference type="PANTHER" id="PTHR30250">
    <property type="entry name" value="PST FAMILY PREDICTED COLANIC ACID TRANSPORTER"/>
    <property type="match status" value="1"/>
</dbReference>
<feature type="transmembrane region" description="Helical" evidence="6">
    <location>
        <begin position="131"/>
        <end position="151"/>
    </location>
</feature>
<evidence type="ECO:0000256" key="1">
    <source>
        <dbReference type="ARBA" id="ARBA00004651"/>
    </source>
</evidence>
<feature type="transmembrane region" description="Helical" evidence="6">
    <location>
        <begin position="397"/>
        <end position="416"/>
    </location>
</feature>
<reference evidence="7 8" key="1">
    <citation type="submission" date="2015-12" db="EMBL/GenBank/DDBJ databases">
        <title>Nitrous oxide reduction kinetics distinguish bacteria harboring typical versus atypical NosZ.</title>
        <authorList>
            <person name="Yoon S."/>
            <person name="Nissen S."/>
            <person name="Park D."/>
            <person name="Sanford R.A."/>
            <person name="Loeffler F.E."/>
        </authorList>
    </citation>
    <scope>NUCLEOTIDE SEQUENCE [LARGE SCALE GENOMIC DNA]</scope>
    <source>
        <strain evidence="7 8">ATCC BAA-841</strain>
    </source>
</reference>
<feature type="transmembrane region" description="Helical" evidence="6">
    <location>
        <begin position="306"/>
        <end position="329"/>
    </location>
</feature>
<dbReference type="EMBL" id="LODL01000021">
    <property type="protein sequence ID" value="KXB30546.1"/>
    <property type="molecule type" value="Genomic_DNA"/>
</dbReference>
<keyword evidence="2" id="KW-1003">Cell membrane</keyword>
<evidence type="ECO:0000256" key="6">
    <source>
        <dbReference type="SAM" id="Phobius"/>
    </source>
</evidence>
<dbReference type="GO" id="GO:0005886">
    <property type="term" value="C:plasma membrane"/>
    <property type="evidence" value="ECO:0007669"/>
    <property type="project" value="UniProtKB-SubCell"/>
</dbReference>
<keyword evidence="3 6" id="KW-0812">Transmembrane</keyword>
<keyword evidence="8" id="KW-1185">Reference proteome</keyword>
<accession>A0A133XI37</accession>
<sequence length="418" mass="44775">MGASTFARVGSGVLVFIVIARALGPDGFGHYMFWFSATYLLSLVANFGLGNLLLREIGQDVSRLPSLIAQALKARLLISFLLIALAGVAAPFVEMPILMLTLLVASLLEMLAETFFVAYRAKSLYSMETRWVTAVAVMQLFAVSVAALISPSENSMAIAYCLTRLVQFFVVYIGLHNTLGNLQKASLMEGLLLLKRSKSYAIDFGLGNLFGHIDSLILRAYVGVGAVGLYQAGMRVFQGGAQMAPILANVFLPSVARVASDKAAAQRSAEKVQLAFLACGISFGLVLTYGAELIVSLLLGSGYAELATLLPLFGILFFVRFFAASWGLILTAHGYQQFRAISTSLHLALALLLAALLVSEHGVAGWLWSVITANFVLALIYMLGAVRNKVMNVSTKVSATAVFGCVAFLPQLSGAWSF</sequence>
<feature type="transmembrane region" description="Helical" evidence="6">
    <location>
        <begin position="272"/>
        <end position="300"/>
    </location>
</feature>
<comment type="caution">
    <text evidence="7">The sequence shown here is derived from an EMBL/GenBank/DDBJ whole genome shotgun (WGS) entry which is preliminary data.</text>
</comment>
<evidence type="ECO:0000256" key="4">
    <source>
        <dbReference type="ARBA" id="ARBA00022989"/>
    </source>
</evidence>
<evidence type="ECO:0008006" key="9">
    <source>
        <dbReference type="Google" id="ProtNLM"/>
    </source>
</evidence>
<feature type="transmembrane region" description="Helical" evidence="6">
    <location>
        <begin position="74"/>
        <end position="93"/>
    </location>
</feature>
<protein>
    <recommendedName>
        <fullName evidence="9">Polysaccharide biosynthesis protein C-terminal domain-containing protein</fullName>
    </recommendedName>
</protein>
<dbReference type="PANTHER" id="PTHR30250:SF11">
    <property type="entry name" value="O-ANTIGEN TRANSPORTER-RELATED"/>
    <property type="match status" value="1"/>
</dbReference>
<feature type="transmembrane region" description="Helical" evidence="6">
    <location>
        <begin position="32"/>
        <end position="54"/>
    </location>
</feature>
<comment type="subcellular location">
    <subcellularLocation>
        <location evidence="1">Cell membrane</location>
        <topology evidence="1">Multi-pass membrane protein</topology>
    </subcellularLocation>
</comment>
<feature type="transmembrane region" description="Helical" evidence="6">
    <location>
        <begin position="365"/>
        <end position="385"/>
    </location>
</feature>
<keyword evidence="4 6" id="KW-1133">Transmembrane helix</keyword>
<evidence type="ECO:0000256" key="5">
    <source>
        <dbReference type="ARBA" id="ARBA00023136"/>
    </source>
</evidence>
<dbReference type="InterPro" id="IPR050833">
    <property type="entry name" value="Poly_Biosynth_Transport"/>
</dbReference>
<dbReference type="STRING" id="281362.AT959_14565"/>
<evidence type="ECO:0000256" key="3">
    <source>
        <dbReference type="ARBA" id="ARBA00022692"/>
    </source>
</evidence>
<dbReference type="Pfam" id="PF13440">
    <property type="entry name" value="Polysacc_synt_3"/>
    <property type="match status" value="1"/>
</dbReference>
<organism evidence="7 8">
    <name type="scientific">Dechloromonas denitrificans</name>
    <dbReference type="NCBI Taxonomy" id="281362"/>
    <lineage>
        <taxon>Bacteria</taxon>
        <taxon>Pseudomonadati</taxon>
        <taxon>Pseudomonadota</taxon>
        <taxon>Betaproteobacteria</taxon>
        <taxon>Rhodocyclales</taxon>
        <taxon>Azonexaceae</taxon>
        <taxon>Dechloromonas</taxon>
    </lineage>
</organism>
<feature type="transmembrane region" description="Helical" evidence="6">
    <location>
        <begin position="341"/>
        <end position="359"/>
    </location>
</feature>
<evidence type="ECO:0000313" key="7">
    <source>
        <dbReference type="EMBL" id="KXB30546.1"/>
    </source>
</evidence>
<proteinExistence type="predicted"/>
<dbReference type="AlphaFoldDB" id="A0A133XI37"/>
<feature type="transmembrane region" description="Helical" evidence="6">
    <location>
        <begin position="157"/>
        <end position="179"/>
    </location>
</feature>
<gene>
    <name evidence="7" type="ORF">AT959_14565</name>
</gene>
<evidence type="ECO:0000313" key="8">
    <source>
        <dbReference type="Proteomes" id="UP000070186"/>
    </source>
</evidence>
<feature type="transmembrane region" description="Helical" evidence="6">
    <location>
        <begin position="99"/>
        <end position="119"/>
    </location>
</feature>
<dbReference type="Proteomes" id="UP000070186">
    <property type="component" value="Unassembled WGS sequence"/>
</dbReference>
<name>A0A133XI37_9RHOO</name>